<accession>A0ACB8RDN1</accession>
<proteinExistence type="predicted"/>
<comment type="caution">
    <text evidence="1">The sequence shown here is derived from an EMBL/GenBank/DDBJ whole genome shotgun (WGS) entry which is preliminary data.</text>
</comment>
<sequence>LDGKLPLDLLPILPPPPVAAPASRRELEERLSPIVKGILGTVTGLGVSGAASSIIDKVFGSSSRRAVTPEQALAAVLLSGRSFNELD</sequence>
<gene>
    <name evidence="1" type="ORF">FA95DRAFT_1610588</name>
</gene>
<dbReference type="Proteomes" id="UP000814033">
    <property type="component" value="Unassembled WGS sequence"/>
</dbReference>
<reference evidence="1" key="1">
    <citation type="submission" date="2021-02" db="EMBL/GenBank/DDBJ databases">
        <authorList>
            <consortium name="DOE Joint Genome Institute"/>
            <person name="Ahrendt S."/>
            <person name="Looney B.P."/>
            <person name="Miyauchi S."/>
            <person name="Morin E."/>
            <person name="Drula E."/>
            <person name="Courty P.E."/>
            <person name="Chicoki N."/>
            <person name="Fauchery L."/>
            <person name="Kohler A."/>
            <person name="Kuo A."/>
            <person name="Labutti K."/>
            <person name="Pangilinan J."/>
            <person name="Lipzen A."/>
            <person name="Riley R."/>
            <person name="Andreopoulos W."/>
            <person name="He G."/>
            <person name="Johnson J."/>
            <person name="Barry K.W."/>
            <person name="Grigoriev I.V."/>
            <person name="Nagy L."/>
            <person name="Hibbett D."/>
            <person name="Henrissat B."/>
            <person name="Matheny P.B."/>
            <person name="Labbe J."/>
            <person name="Martin F."/>
        </authorList>
    </citation>
    <scope>NUCLEOTIDE SEQUENCE</scope>
    <source>
        <strain evidence="1">FP105234-sp</strain>
    </source>
</reference>
<organism evidence="1 2">
    <name type="scientific">Auriscalpium vulgare</name>
    <dbReference type="NCBI Taxonomy" id="40419"/>
    <lineage>
        <taxon>Eukaryota</taxon>
        <taxon>Fungi</taxon>
        <taxon>Dikarya</taxon>
        <taxon>Basidiomycota</taxon>
        <taxon>Agaricomycotina</taxon>
        <taxon>Agaricomycetes</taxon>
        <taxon>Russulales</taxon>
        <taxon>Auriscalpiaceae</taxon>
        <taxon>Auriscalpium</taxon>
    </lineage>
</organism>
<evidence type="ECO:0000313" key="1">
    <source>
        <dbReference type="EMBL" id="KAI0041939.1"/>
    </source>
</evidence>
<dbReference type="EMBL" id="MU276092">
    <property type="protein sequence ID" value="KAI0041939.1"/>
    <property type="molecule type" value="Genomic_DNA"/>
</dbReference>
<feature type="non-terminal residue" evidence="1">
    <location>
        <position position="1"/>
    </location>
</feature>
<keyword evidence="2" id="KW-1185">Reference proteome</keyword>
<evidence type="ECO:0000313" key="2">
    <source>
        <dbReference type="Proteomes" id="UP000814033"/>
    </source>
</evidence>
<reference evidence="1" key="2">
    <citation type="journal article" date="2022" name="New Phytol.">
        <title>Evolutionary transition to the ectomycorrhizal habit in the genomes of a hyperdiverse lineage of mushroom-forming fungi.</title>
        <authorList>
            <person name="Looney B."/>
            <person name="Miyauchi S."/>
            <person name="Morin E."/>
            <person name="Drula E."/>
            <person name="Courty P.E."/>
            <person name="Kohler A."/>
            <person name="Kuo A."/>
            <person name="LaButti K."/>
            <person name="Pangilinan J."/>
            <person name="Lipzen A."/>
            <person name="Riley R."/>
            <person name="Andreopoulos W."/>
            <person name="He G."/>
            <person name="Johnson J."/>
            <person name="Nolan M."/>
            <person name="Tritt A."/>
            <person name="Barry K.W."/>
            <person name="Grigoriev I.V."/>
            <person name="Nagy L.G."/>
            <person name="Hibbett D."/>
            <person name="Henrissat B."/>
            <person name="Matheny P.B."/>
            <person name="Labbe J."/>
            <person name="Martin F.M."/>
        </authorList>
    </citation>
    <scope>NUCLEOTIDE SEQUENCE</scope>
    <source>
        <strain evidence="1">FP105234-sp</strain>
    </source>
</reference>
<protein>
    <submittedName>
        <fullName evidence="1">Uncharacterized protein</fullName>
    </submittedName>
</protein>
<name>A0ACB8RDN1_9AGAM</name>